<feature type="transmembrane region" description="Helical" evidence="11">
    <location>
        <begin position="276"/>
        <end position="299"/>
    </location>
</feature>
<dbReference type="InterPro" id="IPR003660">
    <property type="entry name" value="HAMP_dom"/>
</dbReference>
<keyword evidence="4" id="KW-0145">Chemotaxis</keyword>
<dbReference type="RefSeq" id="WP_038212197.1">
    <property type="nucleotide sequence ID" value="NZ_JRWM01000003.1"/>
</dbReference>
<keyword evidence="5 11" id="KW-0812">Transmembrane</keyword>
<name>A0ABR4YGK1_9VIBR</name>
<feature type="signal peptide" evidence="12">
    <location>
        <begin position="1"/>
        <end position="28"/>
    </location>
</feature>
<dbReference type="Gene3D" id="1.10.287.950">
    <property type="entry name" value="Methyl-accepting chemotaxis protein"/>
    <property type="match status" value="1"/>
</dbReference>
<evidence type="ECO:0000256" key="5">
    <source>
        <dbReference type="ARBA" id="ARBA00022692"/>
    </source>
</evidence>
<evidence type="ECO:0000259" key="14">
    <source>
        <dbReference type="PROSITE" id="PS50885"/>
    </source>
</evidence>
<evidence type="ECO:0000256" key="1">
    <source>
        <dbReference type="ARBA" id="ARBA00004533"/>
    </source>
</evidence>
<sequence length="627" mass="67510">MNLSLKQKLTMACLFAVVLMSSLLTWQASSKLFEQSRHAIYLHAGGVSQTESDAIRKWIDIRENIVTATGSLLRADNINEALYQARISGGFEDVYFGSSEGVVVTSHADLDLSHIDPRTRPWYKAAINSNKPVITPAYKDINSNKMMVSIAASVSQNGRVVGVIGADLLIDQLISEIVNLDVGENAQAILIDSANGTFLAHPQTSLAMQPVTRWDSQLTLPAILKAERDGTISEFSAQKEPQLMYFNKIEDSDWVVAIQMDKATEESAYYELLTQLIITAVIGAIVLIGLVSALISYLFRDLLVVTQALEEIASGDGDLTQRLSPRTQDEVGQLATSFNKFVANMHQMVMTLKGISHDLSVQASITSHQAEERSQRIHSQQDEINMVATAVGEMAAATAEIASNAENTAKNSQDAVTACVDGSSQVNQTLVSIEALAADVQVATDVIEDLEGHAASINTILSTIQDIAEQTNLLALNAAIEAARAGDQGRGFAVVADEVRVLSQRTHTSTKEIQHTIELLQSTTHKAVQIMDQSQTKARDSVNDATTANGNIININTAVDVISDMAAQIAAAAEEQSLVTNEITMNTEGIRSVSDQLSSEASDAAEQAAKLSALADKLNQEIGSFKL</sequence>
<dbReference type="InterPro" id="IPR004089">
    <property type="entry name" value="MCPsignal_dom"/>
</dbReference>
<dbReference type="EMBL" id="JRWM01000003">
    <property type="protein sequence ID" value="KHA62020.1"/>
    <property type="molecule type" value="Genomic_DNA"/>
</dbReference>
<comment type="caution">
    <text evidence="15">The sequence shown here is derived from an EMBL/GenBank/DDBJ whole genome shotgun (WGS) entry which is preliminary data.</text>
</comment>
<dbReference type="PANTHER" id="PTHR32089">
    <property type="entry name" value="METHYL-ACCEPTING CHEMOTAXIS PROTEIN MCPB"/>
    <property type="match status" value="1"/>
</dbReference>
<feature type="domain" description="Methyl-accepting transducer" evidence="13">
    <location>
        <begin position="355"/>
        <end position="591"/>
    </location>
</feature>
<evidence type="ECO:0000256" key="4">
    <source>
        <dbReference type="ARBA" id="ARBA00022500"/>
    </source>
</evidence>
<dbReference type="CDD" id="cd06225">
    <property type="entry name" value="HAMP"/>
    <property type="match status" value="1"/>
</dbReference>
<comment type="subcellular location">
    <subcellularLocation>
        <location evidence="1">Cell inner membrane</location>
    </subcellularLocation>
    <subcellularLocation>
        <location evidence="2">Cell membrane</location>
        <topology evidence="2">Multi-pass membrane protein</topology>
    </subcellularLocation>
</comment>
<evidence type="ECO:0000256" key="3">
    <source>
        <dbReference type="ARBA" id="ARBA00022475"/>
    </source>
</evidence>
<dbReference type="Proteomes" id="UP000030520">
    <property type="component" value="Unassembled WGS sequence"/>
</dbReference>
<keyword evidence="12" id="KW-0732">Signal</keyword>
<comment type="similarity">
    <text evidence="9">Belongs to the methyl-accepting chemotaxis (MCP) protein family.</text>
</comment>
<dbReference type="CDD" id="cd12912">
    <property type="entry name" value="PDC2_MCP_like"/>
    <property type="match status" value="1"/>
</dbReference>
<dbReference type="Gene3D" id="3.30.450.20">
    <property type="entry name" value="PAS domain"/>
    <property type="match status" value="2"/>
</dbReference>
<dbReference type="Pfam" id="PF02743">
    <property type="entry name" value="dCache_1"/>
    <property type="match status" value="1"/>
</dbReference>
<evidence type="ECO:0000256" key="6">
    <source>
        <dbReference type="ARBA" id="ARBA00022989"/>
    </source>
</evidence>
<evidence type="ECO:0000256" key="9">
    <source>
        <dbReference type="ARBA" id="ARBA00029447"/>
    </source>
</evidence>
<dbReference type="PROSITE" id="PS50885">
    <property type="entry name" value="HAMP"/>
    <property type="match status" value="1"/>
</dbReference>
<dbReference type="Pfam" id="PF00015">
    <property type="entry name" value="MCPsignal"/>
    <property type="match status" value="1"/>
</dbReference>
<organism evidence="15 16">
    <name type="scientific">Vibrio variabilis</name>
    <dbReference type="NCBI Taxonomy" id="990271"/>
    <lineage>
        <taxon>Bacteria</taxon>
        <taxon>Pseudomonadati</taxon>
        <taxon>Pseudomonadota</taxon>
        <taxon>Gammaproteobacteria</taxon>
        <taxon>Vibrionales</taxon>
        <taxon>Vibrionaceae</taxon>
        <taxon>Vibrio</taxon>
    </lineage>
</organism>
<keyword evidence="7 11" id="KW-0472">Membrane</keyword>
<feature type="domain" description="HAMP" evidence="14">
    <location>
        <begin position="296"/>
        <end position="350"/>
    </location>
</feature>
<dbReference type="SUPFAM" id="SSF103190">
    <property type="entry name" value="Sensory domain-like"/>
    <property type="match status" value="1"/>
</dbReference>
<keyword evidence="3" id="KW-1003">Cell membrane</keyword>
<protein>
    <submittedName>
        <fullName evidence="15">Chemotaxis protein</fullName>
    </submittedName>
</protein>
<keyword evidence="6 11" id="KW-1133">Transmembrane helix</keyword>
<accession>A0ABR4YGK1</accession>
<proteinExistence type="inferred from homology"/>
<evidence type="ECO:0000256" key="10">
    <source>
        <dbReference type="PROSITE-ProRule" id="PRU00284"/>
    </source>
</evidence>
<dbReference type="SUPFAM" id="SSF58104">
    <property type="entry name" value="Methyl-accepting chemotaxis protein (MCP) signaling domain"/>
    <property type="match status" value="1"/>
</dbReference>
<dbReference type="CDD" id="cd12913">
    <property type="entry name" value="PDC1_MCP_like"/>
    <property type="match status" value="1"/>
</dbReference>
<evidence type="ECO:0000256" key="2">
    <source>
        <dbReference type="ARBA" id="ARBA00004651"/>
    </source>
</evidence>
<dbReference type="SMART" id="SM00283">
    <property type="entry name" value="MA"/>
    <property type="match status" value="1"/>
</dbReference>
<evidence type="ECO:0000256" key="7">
    <source>
        <dbReference type="ARBA" id="ARBA00023136"/>
    </source>
</evidence>
<evidence type="ECO:0000313" key="15">
    <source>
        <dbReference type="EMBL" id="KHA62020.1"/>
    </source>
</evidence>
<gene>
    <name evidence="15" type="ORF">NL53_01690</name>
</gene>
<dbReference type="InterPro" id="IPR033479">
    <property type="entry name" value="dCache_1"/>
</dbReference>
<dbReference type="InterPro" id="IPR029151">
    <property type="entry name" value="Sensor-like_sf"/>
</dbReference>
<dbReference type="PROSITE" id="PS50111">
    <property type="entry name" value="CHEMOTAXIS_TRANSDUC_2"/>
    <property type="match status" value="1"/>
</dbReference>
<evidence type="ECO:0000259" key="13">
    <source>
        <dbReference type="PROSITE" id="PS50111"/>
    </source>
</evidence>
<feature type="chain" id="PRO_5045287484" evidence="12">
    <location>
        <begin position="29"/>
        <end position="627"/>
    </location>
</feature>
<keyword evidence="16" id="KW-1185">Reference proteome</keyword>
<evidence type="ECO:0000256" key="12">
    <source>
        <dbReference type="SAM" id="SignalP"/>
    </source>
</evidence>
<keyword evidence="8 10" id="KW-0807">Transducer</keyword>
<evidence type="ECO:0000256" key="8">
    <source>
        <dbReference type="ARBA" id="ARBA00023224"/>
    </source>
</evidence>
<dbReference type="PANTHER" id="PTHR32089:SF117">
    <property type="entry name" value="METHYL ACCEPTING SENSORY TRANSDUCER WITH CACHE_1 SMALL MOLECULE BINDING DOMAIN"/>
    <property type="match status" value="1"/>
</dbReference>
<dbReference type="SMART" id="SM00304">
    <property type="entry name" value="HAMP"/>
    <property type="match status" value="2"/>
</dbReference>
<dbReference type="Pfam" id="PF00672">
    <property type="entry name" value="HAMP"/>
    <property type="match status" value="1"/>
</dbReference>
<reference evidence="15 16" key="1">
    <citation type="submission" date="2014-10" db="EMBL/GenBank/DDBJ databases">
        <title>Genome sequencing of Vibrio variabilis T01.</title>
        <authorList>
            <person name="Chan K.-G."/>
            <person name="Mohamad N.I."/>
        </authorList>
    </citation>
    <scope>NUCLEOTIDE SEQUENCE [LARGE SCALE GENOMIC DNA]</scope>
    <source>
        <strain evidence="15 16">T01</strain>
    </source>
</reference>
<evidence type="ECO:0000256" key="11">
    <source>
        <dbReference type="SAM" id="Phobius"/>
    </source>
</evidence>
<evidence type="ECO:0000313" key="16">
    <source>
        <dbReference type="Proteomes" id="UP000030520"/>
    </source>
</evidence>